<dbReference type="InterPro" id="IPR038981">
    <property type="entry name" value="CID5/CID6"/>
</dbReference>
<dbReference type="PANTHER" id="PTHR37252">
    <property type="entry name" value="POLYADENYLATE-BINDING PROTEIN-INTERACTING PROTEIN 6"/>
    <property type="match status" value="1"/>
</dbReference>
<dbReference type="Proteomes" id="UP000594638">
    <property type="component" value="Unassembled WGS sequence"/>
</dbReference>
<name>A0A8S0PPG5_OLEEU</name>
<gene>
    <name evidence="2" type="ORF">OLEA9_A114391</name>
</gene>
<dbReference type="PANTHER" id="PTHR37252:SF3">
    <property type="entry name" value="POLYADENYLATE-BINDING PROTEIN-INTERACTING PROTEIN 6"/>
    <property type="match status" value="1"/>
</dbReference>
<dbReference type="PROSITE" id="PS51140">
    <property type="entry name" value="CUE"/>
    <property type="match status" value="1"/>
</dbReference>
<evidence type="ECO:0000313" key="2">
    <source>
        <dbReference type="EMBL" id="CAA2955310.1"/>
    </source>
</evidence>
<feature type="domain" description="CUE" evidence="1">
    <location>
        <begin position="128"/>
        <end position="171"/>
    </location>
</feature>
<protein>
    <submittedName>
        <fullName evidence="2">Polyadenylate-binding -interacting 5-like</fullName>
    </submittedName>
</protein>
<dbReference type="GO" id="GO:0043130">
    <property type="term" value="F:ubiquitin binding"/>
    <property type="evidence" value="ECO:0007669"/>
    <property type="project" value="InterPro"/>
</dbReference>
<comment type="caution">
    <text evidence="2">The sequence shown here is derived from an EMBL/GenBank/DDBJ whole genome shotgun (WGS) entry which is preliminary data.</text>
</comment>
<dbReference type="Gene3D" id="1.10.8.10">
    <property type="entry name" value="DNA helicase RuvA subunit, C-terminal domain"/>
    <property type="match status" value="1"/>
</dbReference>
<keyword evidence="3" id="KW-1185">Reference proteome</keyword>
<organism evidence="2 3">
    <name type="scientific">Olea europaea subsp. europaea</name>
    <dbReference type="NCBI Taxonomy" id="158383"/>
    <lineage>
        <taxon>Eukaryota</taxon>
        <taxon>Viridiplantae</taxon>
        <taxon>Streptophyta</taxon>
        <taxon>Embryophyta</taxon>
        <taxon>Tracheophyta</taxon>
        <taxon>Spermatophyta</taxon>
        <taxon>Magnoliopsida</taxon>
        <taxon>eudicotyledons</taxon>
        <taxon>Gunneridae</taxon>
        <taxon>Pentapetalae</taxon>
        <taxon>asterids</taxon>
        <taxon>lamiids</taxon>
        <taxon>Lamiales</taxon>
        <taxon>Oleaceae</taxon>
        <taxon>Oleeae</taxon>
        <taxon>Olea</taxon>
    </lineage>
</organism>
<dbReference type="EMBL" id="CACTIH010000145">
    <property type="protein sequence ID" value="CAA2955310.1"/>
    <property type="molecule type" value="Genomic_DNA"/>
</dbReference>
<sequence length="223" mass="24486">MEGHTFLYFPVSIVLHSAAMKPGTSKLNPNATSYIPFSERGTVDKGEDFEFSTKESNCGNEAIWFGDQSKDALTHCQPQNVSQSYIQCTDILQTAELSKLKDHCGGELYASSSHNQNTMAEKFTLEEEFDMDITYLQMKFPGISKDSLSEVYSTSNCDVESAVDMLNQLELSPVDLSEKLPEYLDIGDVPESLSYCELPSQKLKNVTGEAGASTSGSSNLDIA</sequence>
<dbReference type="OrthoDB" id="769720at2759"/>
<evidence type="ECO:0000259" key="1">
    <source>
        <dbReference type="PROSITE" id="PS51140"/>
    </source>
</evidence>
<proteinExistence type="predicted"/>
<evidence type="ECO:0000313" key="3">
    <source>
        <dbReference type="Proteomes" id="UP000594638"/>
    </source>
</evidence>
<dbReference type="AlphaFoldDB" id="A0A8S0PPG5"/>
<reference evidence="2 3" key="1">
    <citation type="submission" date="2019-12" db="EMBL/GenBank/DDBJ databases">
        <authorList>
            <person name="Alioto T."/>
            <person name="Alioto T."/>
            <person name="Gomez Garrido J."/>
        </authorList>
    </citation>
    <scope>NUCLEOTIDE SEQUENCE [LARGE SCALE GENOMIC DNA]</scope>
</reference>
<dbReference type="Gramene" id="OE9A114391T3">
    <property type="protein sequence ID" value="OE9A114391C3"/>
    <property type="gene ID" value="OE9A114391"/>
</dbReference>
<dbReference type="InterPro" id="IPR003892">
    <property type="entry name" value="CUE"/>
</dbReference>
<accession>A0A8S0PPG5</accession>